<comment type="caution">
    <text evidence="3">The sequence shown here is derived from an EMBL/GenBank/DDBJ whole genome shotgun (WGS) entry which is preliminary data.</text>
</comment>
<dbReference type="CDD" id="cd23763">
    <property type="entry name" value="ASKHA_ATPase_ROK"/>
    <property type="match status" value="1"/>
</dbReference>
<accession>A0ABV6VS12</accession>
<dbReference type="Gene3D" id="1.10.10.10">
    <property type="entry name" value="Winged helix-like DNA-binding domain superfamily/Winged helix DNA-binding domain"/>
    <property type="match status" value="1"/>
</dbReference>
<dbReference type="Proteomes" id="UP001592531">
    <property type="component" value="Unassembled WGS sequence"/>
</dbReference>
<dbReference type="Gene3D" id="3.30.420.40">
    <property type="match status" value="2"/>
</dbReference>
<reference evidence="3 4" key="1">
    <citation type="submission" date="2024-09" db="EMBL/GenBank/DDBJ databases">
        <authorList>
            <person name="Lee S.D."/>
        </authorList>
    </citation>
    <scope>NUCLEOTIDE SEQUENCE [LARGE SCALE GENOMIC DNA]</scope>
    <source>
        <strain evidence="3 4">N8-3</strain>
    </source>
</reference>
<protein>
    <submittedName>
        <fullName evidence="3">ROK family transcriptional regulator</fullName>
    </submittedName>
</protein>
<dbReference type="PANTHER" id="PTHR18964">
    <property type="entry name" value="ROK (REPRESSOR, ORF, KINASE) FAMILY"/>
    <property type="match status" value="1"/>
</dbReference>
<dbReference type="InterPro" id="IPR036388">
    <property type="entry name" value="WH-like_DNA-bd_sf"/>
</dbReference>
<dbReference type="InterPro" id="IPR036390">
    <property type="entry name" value="WH_DNA-bd_sf"/>
</dbReference>
<comment type="similarity">
    <text evidence="1">Belongs to the ROK (NagC/XylR) family.</text>
</comment>
<organism evidence="3 4">
    <name type="scientific">Streptacidiphilus cavernicola</name>
    <dbReference type="NCBI Taxonomy" id="3342716"/>
    <lineage>
        <taxon>Bacteria</taxon>
        <taxon>Bacillati</taxon>
        <taxon>Actinomycetota</taxon>
        <taxon>Actinomycetes</taxon>
        <taxon>Kitasatosporales</taxon>
        <taxon>Streptomycetaceae</taxon>
        <taxon>Streptacidiphilus</taxon>
    </lineage>
</organism>
<evidence type="ECO:0000313" key="3">
    <source>
        <dbReference type="EMBL" id="MFC1416353.1"/>
    </source>
</evidence>
<dbReference type="SUPFAM" id="SSF46785">
    <property type="entry name" value="Winged helix' DNA-binding domain"/>
    <property type="match status" value="1"/>
</dbReference>
<sequence>MIARPATSSTLKEINLRTVLDVIRAVPPVSRAEIARRTGISKPTVSALLQDLLEMGLVSETVRAELGPTYGALFFAPRPEAAYVLALDVGARRLRGAVADLDGTVRIRRDVTVEGLDAPRIVLAAGELADELCTEAGIGRSALAHAAVGVPGVVDRRDGRIWQAANIPSLDGFTAQQAFETALGLPVTIENDIHLAALGEQRHGTGTDAESFTFLSVGTGVGAGLVLHGELHRGFAGAAGELDSAVDPDRFEDQDPCAASLLHFAVELLPEEAAAGPLTTEQVFALAREGHPGAAAVLDEEARRITGYLAPVAAVVDVELVVLGGGIGLNGDLLLDRVRERLAARLPYPPRVEVSALGDAAVLTGAVSVATRAALEQILTLRFAPSGHRRP</sequence>
<keyword evidence="4" id="KW-1185">Reference proteome</keyword>
<evidence type="ECO:0000313" key="4">
    <source>
        <dbReference type="Proteomes" id="UP001592531"/>
    </source>
</evidence>
<evidence type="ECO:0000259" key="2">
    <source>
        <dbReference type="Pfam" id="PF12802"/>
    </source>
</evidence>
<dbReference type="SUPFAM" id="SSF53067">
    <property type="entry name" value="Actin-like ATPase domain"/>
    <property type="match status" value="1"/>
</dbReference>
<dbReference type="EMBL" id="JBHFAB010000004">
    <property type="protein sequence ID" value="MFC1416353.1"/>
    <property type="molecule type" value="Genomic_DNA"/>
</dbReference>
<dbReference type="RefSeq" id="WP_380533528.1">
    <property type="nucleotide sequence ID" value="NZ_JBHFAB010000004.1"/>
</dbReference>
<dbReference type="PANTHER" id="PTHR18964:SF149">
    <property type="entry name" value="BIFUNCTIONAL UDP-N-ACETYLGLUCOSAMINE 2-EPIMERASE_N-ACETYLMANNOSAMINE KINASE"/>
    <property type="match status" value="1"/>
</dbReference>
<name>A0ABV6VS12_9ACTN</name>
<feature type="domain" description="HTH marR-type" evidence="2">
    <location>
        <begin position="19"/>
        <end position="59"/>
    </location>
</feature>
<evidence type="ECO:0000256" key="1">
    <source>
        <dbReference type="ARBA" id="ARBA00006479"/>
    </source>
</evidence>
<dbReference type="InterPro" id="IPR000600">
    <property type="entry name" value="ROK"/>
</dbReference>
<dbReference type="InterPro" id="IPR000835">
    <property type="entry name" value="HTH_MarR-typ"/>
</dbReference>
<proteinExistence type="inferred from homology"/>
<dbReference type="Pfam" id="PF12802">
    <property type="entry name" value="MarR_2"/>
    <property type="match status" value="1"/>
</dbReference>
<gene>
    <name evidence="3" type="ORF">ACEZDE_06810</name>
</gene>
<dbReference type="Pfam" id="PF00480">
    <property type="entry name" value="ROK"/>
    <property type="match status" value="2"/>
</dbReference>
<dbReference type="InterPro" id="IPR043129">
    <property type="entry name" value="ATPase_NBD"/>
</dbReference>